<comment type="caution">
    <text evidence="5">The sequence shown here is derived from an EMBL/GenBank/DDBJ whole genome shotgun (WGS) entry which is preliminary data.</text>
</comment>
<name>A0A4R1PQ13_9FIRM</name>
<organism evidence="5 6">
    <name type="scientific">Anaerospora hongkongensis</name>
    <dbReference type="NCBI Taxonomy" id="244830"/>
    <lineage>
        <taxon>Bacteria</taxon>
        <taxon>Bacillati</taxon>
        <taxon>Bacillota</taxon>
        <taxon>Negativicutes</taxon>
        <taxon>Selenomonadales</taxon>
        <taxon>Sporomusaceae</taxon>
        <taxon>Anaerospora</taxon>
    </lineage>
</organism>
<dbReference type="PANTHER" id="PTHR43630:SF1">
    <property type="entry name" value="POLY-BETA-1,6-N-ACETYL-D-GLUCOSAMINE SYNTHASE"/>
    <property type="match status" value="1"/>
</dbReference>
<dbReference type="OrthoDB" id="9768769at2"/>
<dbReference type="RefSeq" id="WP_132083069.1">
    <property type="nucleotide sequence ID" value="NZ_SLUI01000017.1"/>
</dbReference>
<dbReference type="InterPro" id="IPR029044">
    <property type="entry name" value="Nucleotide-diphossugar_trans"/>
</dbReference>
<dbReference type="Proteomes" id="UP000295063">
    <property type="component" value="Unassembled WGS sequence"/>
</dbReference>
<proteinExistence type="inferred from homology"/>
<evidence type="ECO:0000256" key="4">
    <source>
        <dbReference type="SAM" id="Phobius"/>
    </source>
</evidence>
<dbReference type="AlphaFoldDB" id="A0A4R1PQ13"/>
<feature type="transmembrane region" description="Helical" evidence="4">
    <location>
        <begin position="331"/>
        <end position="349"/>
    </location>
</feature>
<dbReference type="Pfam" id="PF13641">
    <property type="entry name" value="Glyco_tranf_2_3"/>
    <property type="match status" value="1"/>
</dbReference>
<protein>
    <submittedName>
        <fullName evidence="5">Cellulose synthase/poly-beta-1,6-N-acetylglucosamine synthase-like glycosyltransferase</fullName>
    </submittedName>
</protein>
<evidence type="ECO:0000256" key="1">
    <source>
        <dbReference type="ARBA" id="ARBA00006739"/>
    </source>
</evidence>
<keyword evidence="2" id="KW-0328">Glycosyltransferase</keyword>
<keyword evidence="4" id="KW-1133">Transmembrane helix</keyword>
<keyword evidence="4" id="KW-0812">Transmembrane</keyword>
<keyword evidence="3 5" id="KW-0808">Transferase</keyword>
<keyword evidence="4" id="KW-0472">Membrane</keyword>
<sequence>MSLFFLTVCLFFWLLLGYYSILTVAGILYRIEKRTSSALPDYPSVSIFIPAYNEGIVLASTLDAMLKLEYPGKLTVFVLNDNSQDNSGEIAQFYADLFPRIRHLLVPPGTPKGKSRVLNYGLSISESEYFAVYDADNQPEPAALRLLVETAVTTPQAVGAVGYVKTINEERNILTRMISLEFQVFQLLMQAGRWKLFRTGSLTGTNMLVSRAAIEQVGGYDPHALAEDADLTLTLTAAGGLLPIVPEAVTWEQEPETFAVWLRQRTRWSQGNIYILAKALHERSWLRGRVLVHILQQFIVYVGFAGLLLASDVWLILGLTGTIHEHYTAPLLLLWFYSYAVYLLQLISAQTVDNRLSPANIFVAIIMYCTYAQLFLVLLIRGTYSYLRRQHGSSSGPVWDKTDRF</sequence>
<dbReference type="GO" id="GO:0016757">
    <property type="term" value="F:glycosyltransferase activity"/>
    <property type="evidence" value="ECO:0007669"/>
    <property type="project" value="UniProtKB-KW"/>
</dbReference>
<evidence type="ECO:0000256" key="3">
    <source>
        <dbReference type="ARBA" id="ARBA00022679"/>
    </source>
</evidence>
<dbReference type="Gene3D" id="3.90.550.10">
    <property type="entry name" value="Spore Coat Polysaccharide Biosynthesis Protein SpsA, Chain A"/>
    <property type="match status" value="1"/>
</dbReference>
<feature type="transmembrane region" description="Helical" evidence="4">
    <location>
        <begin position="361"/>
        <end position="380"/>
    </location>
</feature>
<reference evidence="5 6" key="1">
    <citation type="submission" date="2019-03" db="EMBL/GenBank/DDBJ databases">
        <title>Genomic Encyclopedia of Type Strains, Phase IV (KMG-IV): sequencing the most valuable type-strain genomes for metagenomic binning, comparative biology and taxonomic classification.</title>
        <authorList>
            <person name="Goeker M."/>
        </authorList>
    </citation>
    <scope>NUCLEOTIDE SEQUENCE [LARGE SCALE GENOMIC DNA]</scope>
    <source>
        <strain evidence="5 6">DSM 15969</strain>
    </source>
</reference>
<accession>A0A4R1PQ13</accession>
<gene>
    <name evidence="5" type="ORF">EV210_11735</name>
</gene>
<dbReference type="PANTHER" id="PTHR43630">
    <property type="entry name" value="POLY-BETA-1,6-N-ACETYL-D-GLUCOSAMINE SYNTHASE"/>
    <property type="match status" value="1"/>
</dbReference>
<evidence type="ECO:0000313" key="6">
    <source>
        <dbReference type="Proteomes" id="UP000295063"/>
    </source>
</evidence>
<evidence type="ECO:0000256" key="2">
    <source>
        <dbReference type="ARBA" id="ARBA00022676"/>
    </source>
</evidence>
<evidence type="ECO:0000313" key="5">
    <source>
        <dbReference type="EMBL" id="TCL33578.1"/>
    </source>
</evidence>
<dbReference type="SUPFAM" id="SSF53448">
    <property type="entry name" value="Nucleotide-diphospho-sugar transferases"/>
    <property type="match status" value="1"/>
</dbReference>
<dbReference type="EMBL" id="SLUI01000017">
    <property type="protein sequence ID" value="TCL33578.1"/>
    <property type="molecule type" value="Genomic_DNA"/>
</dbReference>
<keyword evidence="6" id="KW-1185">Reference proteome</keyword>
<comment type="similarity">
    <text evidence="1">Belongs to the glycosyltransferase 2 family.</text>
</comment>
<feature type="transmembrane region" description="Helical" evidence="4">
    <location>
        <begin position="298"/>
        <end position="319"/>
    </location>
</feature>
<dbReference type="CDD" id="cd06423">
    <property type="entry name" value="CESA_like"/>
    <property type="match status" value="1"/>
</dbReference>